<dbReference type="Gene3D" id="1.20.81.30">
    <property type="entry name" value="Type II secretion system (T2SS), domain F"/>
    <property type="match status" value="1"/>
</dbReference>
<organism evidence="9 10">
    <name type="scientific">Streptococcus agalactiae MRI Z1-216</name>
    <dbReference type="NCBI Taxonomy" id="1154879"/>
    <lineage>
        <taxon>Bacteria</taxon>
        <taxon>Bacillati</taxon>
        <taxon>Bacillota</taxon>
        <taxon>Bacilli</taxon>
        <taxon>Lactobacillales</taxon>
        <taxon>Streptococcaceae</taxon>
        <taxon>Streptococcus</taxon>
    </lineage>
</organism>
<dbReference type="InterPro" id="IPR047692">
    <property type="entry name" value="T4P_ComGB"/>
</dbReference>
<evidence type="ECO:0000259" key="8">
    <source>
        <dbReference type="Pfam" id="PF00482"/>
    </source>
</evidence>
<dbReference type="InterPro" id="IPR042094">
    <property type="entry name" value="T2SS_GspF_sf"/>
</dbReference>
<accession>A0AAD2WXW3</accession>
<protein>
    <submittedName>
        <fullName evidence="9">Competence protein CglB</fullName>
    </submittedName>
</protein>
<evidence type="ECO:0000256" key="5">
    <source>
        <dbReference type="ARBA" id="ARBA00022989"/>
    </source>
</evidence>
<feature type="domain" description="Type II secretion system protein GspF" evidence="8">
    <location>
        <begin position="49"/>
        <end position="166"/>
    </location>
</feature>
<dbReference type="Pfam" id="PF00482">
    <property type="entry name" value="T2SSF"/>
    <property type="match status" value="2"/>
</dbReference>
<dbReference type="PANTHER" id="PTHR30012:SF0">
    <property type="entry name" value="TYPE II SECRETION SYSTEM PROTEIN F-RELATED"/>
    <property type="match status" value="1"/>
</dbReference>
<feature type="transmembrane region" description="Helical" evidence="7">
    <location>
        <begin position="214"/>
        <end position="234"/>
    </location>
</feature>
<dbReference type="NCBIfam" id="NF041012">
    <property type="entry name" value="T4P_ComGB"/>
    <property type="match status" value="1"/>
</dbReference>
<feature type="domain" description="Type II secretion system protein GspF" evidence="8">
    <location>
        <begin position="234"/>
        <end position="354"/>
    </location>
</feature>
<dbReference type="GO" id="GO:0005886">
    <property type="term" value="C:plasma membrane"/>
    <property type="evidence" value="ECO:0007669"/>
    <property type="project" value="UniProtKB-SubCell"/>
</dbReference>
<evidence type="ECO:0000256" key="7">
    <source>
        <dbReference type="SAM" id="Phobius"/>
    </source>
</evidence>
<evidence type="ECO:0000256" key="6">
    <source>
        <dbReference type="ARBA" id="ARBA00023136"/>
    </source>
</evidence>
<name>A0AAD2WXW3_STRAG</name>
<feature type="transmembrane region" description="Helical" evidence="7">
    <location>
        <begin position="184"/>
        <end position="202"/>
    </location>
</feature>
<evidence type="ECO:0000256" key="2">
    <source>
        <dbReference type="ARBA" id="ARBA00005745"/>
    </source>
</evidence>
<keyword evidence="4 7" id="KW-0812">Transmembrane</keyword>
<feature type="transmembrane region" description="Helical" evidence="7">
    <location>
        <begin position="142"/>
        <end position="164"/>
    </location>
</feature>
<sequence length="363" mass="41806">MTLRQVILKNTHQTSGIDKWISWLKKDISVRNRHKSKKLSLKKQRKVVQLFNNLFASGFSLTDMVTFLKRSKLLSDCYTDRMNKALLEGKDLSKMLGELGFSDTVITQVALADLHGNISRSLLKIESYLANLLLVRKKVIEVATYPLILLSFLVLIMIGLRHYLMPQLGENNFATRLITNVPNIFLLLLAVVLIFSLIFYIIQKRLSRIKVACFLTTIPLVGSYVKLYLTAYYAREWGNLLSQGVELDQIVKVMQNQKSKLFREIGYDMEEGFLSGKAFHQKVLDYPFFLTELSLMIEYGQVKAKLGTELDIYADEKWEDFFTKLARATQLIQPVIFIFVALIIVMIYAAMLLPMYQNMEILS</sequence>
<keyword evidence="5 7" id="KW-1133">Transmembrane helix</keyword>
<dbReference type="PANTHER" id="PTHR30012">
    <property type="entry name" value="GENERAL SECRETION PATHWAY PROTEIN"/>
    <property type="match status" value="1"/>
</dbReference>
<evidence type="ECO:0000256" key="1">
    <source>
        <dbReference type="ARBA" id="ARBA00004651"/>
    </source>
</evidence>
<proteinExistence type="inferred from homology"/>
<evidence type="ECO:0000256" key="3">
    <source>
        <dbReference type="ARBA" id="ARBA00022475"/>
    </source>
</evidence>
<gene>
    <name evidence="9" type="ORF">SAG0164_10910</name>
</gene>
<comment type="similarity">
    <text evidence="2">Belongs to the GSP F family.</text>
</comment>
<evidence type="ECO:0000313" key="9">
    <source>
        <dbReference type="EMBL" id="EPU42276.1"/>
    </source>
</evidence>
<keyword evidence="6 7" id="KW-0472">Membrane</keyword>
<comment type="caution">
    <text evidence="9">The sequence shown here is derived from an EMBL/GenBank/DDBJ whole genome shotgun (WGS) entry which is preliminary data.</text>
</comment>
<evidence type="ECO:0000313" key="10">
    <source>
        <dbReference type="Proteomes" id="UP000015176"/>
    </source>
</evidence>
<feature type="transmembrane region" description="Helical" evidence="7">
    <location>
        <begin position="331"/>
        <end position="353"/>
    </location>
</feature>
<dbReference type="EMBL" id="ALSF01000025">
    <property type="protein sequence ID" value="EPU42276.1"/>
    <property type="molecule type" value="Genomic_DNA"/>
</dbReference>
<dbReference type="InterPro" id="IPR018076">
    <property type="entry name" value="T2SS_GspF_dom"/>
</dbReference>
<dbReference type="InterPro" id="IPR003004">
    <property type="entry name" value="GspF/PilC"/>
</dbReference>
<dbReference type="AlphaFoldDB" id="A0AAD2WXW3"/>
<dbReference type="Proteomes" id="UP000015176">
    <property type="component" value="Unassembled WGS sequence"/>
</dbReference>
<comment type="subcellular location">
    <subcellularLocation>
        <location evidence="1">Cell membrane</location>
        <topology evidence="1">Multi-pass membrane protein</topology>
    </subcellularLocation>
</comment>
<evidence type="ECO:0000256" key="4">
    <source>
        <dbReference type="ARBA" id="ARBA00022692"/>
    </source>
</evidence>
<keyword evidence="3" id="KW-1003">Cell membrane</keyword>
<reference evidence="9 10" key="1">
    <citation type="submission" date="2012-07" db="EMBL/GenBank/DDBJ databases">
        <authorList>
            <person name="Moroni P."/>
            <person name="Richards V.P."/>
            <person name="Durkin S.A.S."/>
            <person name="Kim M."/>
            <person name="Pavinski Bitar P.D."/>
            <person name="Stanhope M.J."/>
            <person name="Town C.D."/>
            <person name="Zadoks R.N."/>
            <person name="Venter J.C."/>
        </authorList>
    </citation>
    <scope>NUCLEOTIDE SEQUENCE [LARGE SCALE GENOMIC DNA]</scope>
    <source>
        <strain evidence="9 10">MRI Z1-216</strain>
    </source>
</reference>